<feature type="binding site" evidence="8">
    <location>
        <position position="79"/>
    </location>
    <ligand>
        <name>Zn(2+)</name>
        <dbReference type="ChEBI" id="CHEBI:29105"/>
    </ligand>
</feature>
<dbReference type="SMART" id="SM00868">
    <property type="entry name" value="zf-AD"/>
    <property type="match status" value="2"/>
</dbReference>
<dbReference type="Pfam" id="PF00096">
    <property type="entry name" value="zf-C2H2"/>
    <property type="match status" value="5"/>
</dbReference>
<feature type="domain" description="C2H2-type" evidence="9">
    <location>
        <begin position="382"/>
        <end position="410"/>
    </location>
</feature>
<feature type="domain" description="C2H2-type" evidence="9">
    <location>
        <begin position="297"/>
        <end position="325"/>
    </location>
</feature>
<sequence>MIEESELNILVSNVISENRYSHCRLCLKTIQDHYVRLQDCVSIDANRGYFQVLSEVLAELLGPEISEDIVGLDAVCMECVDKTLETQKFLLNCRNATTVLHNIFDNLTNTLNIDIENPNTDHSLYITVAEFESKLILTKNDDKSKPVTPQSEVFTCTECFEEVDDIIDLKVHNLTTHFTFTCDKCLFTSADDAELTSHQNSEQMFTCDYCDTRRCTRDSLRVHQDNAHELYVCKDCGKAFTGLEKLQAHEHKHLSKSECPKCGKSYNTKEFFLKHVKLCMEDLLDPHPMRSKIEKTYFCDKCGKGYSTPGGLRVHHRFVHGNAKPHVCKFCNKQFTAPSYLKVHMVKHTGEKNFKCDICTRKFVSKEALLYHTRRHTGEKPYSCTMCDEKFVNSSARAEHIKFKHVGPTLMCEICSRKFVTATFLRQHMKKHHDPSNKLYTGRSLIPPNVPAVENMRVRFID</sequence>
<dbReference type="EMBL" id="CADEBC010000488">
    <property type="protein sequence ID" value="CAB3236630.1"/>
    <property type="molecule type" value="Genomic_DNA"/>
</dbReference>
<evidence type="ECO:0000256" key="6">
    <source>
        <dbReference type="ARBA" id="ARBA00023242"/>
    </source>
</evidence>
<dbReference type="GO" id="GO:0005634">
    <property type="term" value="C:nucleus"/>
    <property type="evidence" value="ECO:0007669"/>
    <property type="project" value="UniProtKB-SubCell"/>
</dbReference>
<feature type="domain" description="ZAD" evidence="10">
    <location>
        <begin position="21"/>
        <end position="103"/>
    </location>
</feature>
<dbReference type="Gene3D" id="3.30.160.60">
    <property type="entry name" value="Classic Zinc Finger"/>
    <property type="match status" value="5"/>
</dbReference>
<feature type="binding site" evidence="8">
    <location>
        <position position="76"/>
    </location>
    <ligand>
        <name>Zn(2+)</name>
        <dbReference type="ChEBI" id="CHEBI:29105"/>
    </ligand>
</feature>
<dbReference type="AlphaFoldDB" id="A0A8S0ZWC4"/>
<keyword evidence="12" id="KW-1185">Reference proteome</keyword>
<proteinExistence type="predicted"/>
<feature type="domain" description="C2H2-type" evidence="9">
    <location>
        <begin position="326"/>
        <end position="353"/>
    </location>
</feature>
<dbReference type="InterPro" id="IPR050888">
    <property type="entry name" value="ZnF_C2H2-type_TF"/>
</dbReference>
<evidence type="ECO:0000259" key="10">
    <source>
        <dbReference type="PROSITE" id="PS51915"/>
    </source>
</evidence>
<dbReference type="PROSITE" id="PS50157">
    <property type="entry name" value="ZINC_FINGER_C2H2_2"/>
    <property type="match status" value="6"/>
</dbReference>
<feature type="domain" description="C2H2-type" evidence="9">
    <location>
        <begin position="410"/>
        <end position="437"/>
    </location>
</feature>
<dbReference type="Proteomes" id="UP000494106">
    <property type="component" value="Unassembled WGS sequence"/>
</dbReference>
<feature type="binding site" evidence="8">
    <location>
        <position position="23"/>
    </location>
    <ligand>
        <name>Zn(2+)</name>
        <dbReference type="ChEBI" id="CHEBI:29105"/>
    </ligand>
</feature>
<dbReference type="Pfam" id="PF13894">
    <property type="entry name" value="zf-C2H2_4"/>
    <property type="match status" value="1"/>
</dbReference>
<feature type="binding site" evidence="8">
    <location>
        <position position="26"/>
    </location>
    <ligand>
        <name>Zn(2+)</name>
        <dbReference type="ChEBI" id="CHEBI:29105"/>
    </ligand>
</feature>
<gene>
    <name evidence="11" type="ORF">APLA_LOCUS6609</name>
</gene>
<dbReference type="SMART" id="SM00355">
    <property type="entry name" value="ZnF_C2H2"/>
    <property type="match status" value="10"/>
</dbReference>
<keyword evidence="4 7" id="KW-0863">Zinc-finger</keyword>
<accession>A0A8S0ZWC4</accession>
<reference evidence="11 12" key="1">
    <citation type="submission" date="2020-04" db="EMBL/GenBank/DDBJ databases">
        <authorList>
            <person name="Wallbank WR R."/>
            <person name="Pardo Diaz C."/>
            <person name="Kozak K."/>
            <person name="Martin S."/>
            <person name="Jiggins C."/>
            <person name="Moest M."/>
            <person name="Warren A I."/>
            <person name="Byers J.R.P. K."/>
            <person name="Montejo-Kovacevich G."/>
            <person name="Yen C E."/>
        </authorList>
    </citation>
    <scope>NUCLEOTIDE SEQUENCE [LARGE SCALE GENOMIC DNA]</scope>
</reference>
<evidence type="ECO:0000256" key="1">
    <source>
        <dbReference type="ARBA" id="ARBA00004123"/>
    </source>
</evidence>
<dbReference type="GO" id="GO:0008270">
    <property type="term" value="F:zinc ion binding"/>
    <property type="evidence" value="ECO:0007669"/>
    <property type="project" value="UniProtKB-UniRule"/>
</dbReference>
<evidence type="ECO:0000256" key="8">
    <source>
        <dbReference type="PROSITE-ProRule" id="PRU01263"/>
    </source>
</evidence>
<protein>
    <submittedName>
        <fullName evidence="11">Uncharacterized protein</fullName>
    </submittedName>
</protein>
<dbReference type="FunFam" id="3.30.160.60:FF:000870">
    <property type="entry name" value="zinc finger protein 197 isoform X1"/>
    <property type="match status" value="1"/>
</dbReference>
<evidence type="ECO:0000256" key="5">
    <source>
        <dbReference type="ARBA" id="ARBA00022833"/>
    </source>
</evidence>
<keyword evidence="3" id="KW-0677">Repeat</keyword>
<dbReference type="OrthoDB" id="3437960at2759"/>
<evidence type="ECO:0000256" key="2">
    <source>
        <dbReference type="ARBA" id="ARBA00022723"/>
    </source>
</evidence>
<dbReference type="PROSITE" id="PS00028">
    <property type="entry name" value="ZINC_FINGER_C2H2_1"/>
    <property type="match status" value="7"/>
</dbReference>
<dbReference type="PANTHER" id="PTHR24406">
    <property type="entry name" value="TRANSCRIPTIONAL REPRESSOR CTCFL-RELATED"/>
    <property type="match status" value="1"/>
</dbReference>
<comment type="subcellular location">
    <subcellularLocation>
        <location evidence="1">Nucleus</location>
    </subcellularLocation>
</comment>
<comment type="caution">
    <text evidence="11">The sequence shown here is derived from an EMBL/GenBank/DDBJ whole genome shotgun (WGS) entry which is preliminary data.</text>
</comment>
<evidence type="ECO:0000256" key="7">
    <source>
        <dbReference type="PROSITE-ProRule" id="PRU00042"/>
    </source>
</evidence>
<feature type="domain" description="C2H2-type" evidence="9">
    <location>
        <begin position="354"/>
        <end position="381"/>
    </location>
</feature>
<dbReference type="InterPro" id="IPR012934">
    <property type="entry name" value="Znf_AD"/>
</dbReference>
<dbReference type="FunFam" id="3.30.160.60:FF:000446">
    <property type="entry name" value="Zinc finger protein"/>
    <property type="match status" value="1"/>
</dbReference>
<evidence type="ECO:0000259" key="9">
    <source>
        <dbReference type="PROSITE" id="PS50157"/>
    </source>
</evidence>
<dbReference type="InterPro" id="IPR013087">
    <property type="entry name" value="Znf_C2H2_type"/>
</dbReference>
<dbReference type="PROSITE" id="PS51915">
    <property type="entry name" value="ZAD"/>
    <property type="match status" value="1"/>
</dbReference>
<organism evidence="11 12">
    <name type="scientific">Arctia plantaginis</name>
    <name type="common">Wood tiger moth</name>
    <name type="synonym">Phalaena plantaginis</name>
    <dbReference type="NCBI Taxonomy" id="874455"/>
    <lineage>
        <taxon>Eukaryota</taxon>
        <taxon>Metazoa</taxon>
        <taxon>Ecdysozoa</taxon>
        <taxon>Arthropoda</taxon>
        <taxon>Hexapoda</taxon>
        <taxon>Insecta</taxon>
        <taxon>Pterygota</taxon>
        <taxon>Neoptera</taxon>
        <taxon>Endopterygota</taxon>
        <taxon>Lepidoptera</taxon>
        <taxon>Glossata</taxon>
        <taxon>Ditrysia</taxon>
        <taxon>Noctuoidea</taxon>
        <taxon>Erebidae</taxon>
        <taxon>Arctiinae</taxon>
        <taxon>Arctia</taxon>
    </lineage>
</organism>
<name>A0A8S0ZWC4_ARCPL</name>
<evidence type="ECO:0000256" key="3">
    <source>
        <dbReference type="ARBA" id="ARBA00022737"/>
    </source>
</evidence>
<keyword evidence="6" id="KW-0539">Nucleus</keyword>
<dbReference type="Gene3D" id="3.40.1800.20">
    <property type="match status" value="1"/>
</dbReference>
<evidence type="ECO:0000313" key="11">
    <source>
        <dbReference type="EMBL" id="CAB3236630.1"/>
    </source>
</evidence>
<keyword evidence="2 8" id="KW-0479">Metal-binding</keyword>
<dbReference type="SUPFAM" id="SSF57667">
    <property type="entry name" value="beta-beta-alpha zinc fingers"/>
    <property type="match status" value="5"/>
</dbReference>
<evidence type="ECO:0000313" key="12">
    <source>
        <dbReference type="Proteomes" id="UP000494106"/>
    </source>
</evidence>
<keyword evidence="5 8" id="KW-0862">Zinc</keyword>
<feature type="domain" description="C2H2-type" evidence="9">
    <location>
        <begin position="231"/>
        <end position="258"/>
    </location>
</feature>
<evidence type="ECO:0000256" key="4">
    <source>
        <dbReference type="ARBA" id="ARBA00022771"/>
    </source>
</evidence>
<dbReference type="InterPro" id="IPR036236">
    <property type="entry name" value="Znf_C2H2_sf"/>
</dbReference>